<feature type="compositionally biased region" description="Basic and acidic residues" evidence="1">
    <location>
        <begin position="298"/>
        <end position="315"/>
    </location>
</feature>
<dbReference type="SUPFAM" id="SSF53300">
    <property type="entry name" value="vWA-like"/>
    <property type="match status" value="1"/>
</dbReference>
<accession>A0A2A2FIC1</accession>
<keyword evidence="2" id="KW-0812">Transmembrane</keyword>
<protein>
    <recommendedName>
        <fullName evidence="3">VWFA domain-containing protein</fullName>
    </recommendedName>
</protein>
<evidence type="ECO:0000259" key="3">
    <source>
        <dbReference type="PROSITE" id="PS50234"/>
    </source>
</evidence>
<evidence type="ECO:0000313" key="4">
    <source>
        <dbReference type="EMBL" id="PAU85196.1"/>
    </source>
</evidence>
<dbReference type="SMART" id="SM00327">
    <property type="entry name" value="VWA"/>
    <property type="match status" value="1"/>
</dbReference>
<dbReference type="EMBL" id="NSKC01000001">
    <property type="protein sequence ID" value="PAU85196.1"/>
    <property type="molecule type" value="Genomic_DNA"/>
</dbReference>
<proteinExistence type="predicted"/>
<dbReference type="Gene3D" id="2.60.40.10">
    <property type="entry name" value="Immunoglobulins"/>
    <property type="match status" value="2"/>
</dbReference>
<dbReference type="Gene3D" id="3.40.50.410">
    <property type="entry name" value="von Willebrand factor, type A domain"/>
    <property type="match status" value="1"/>
</dbReference>
<evidence type="ECO:0000256" key="1">
    <source>
        <dbReference type="SAM" id="MobiDB-lite"/>
    </source>
</evidence>
<feature type="region of interest" description="Disordered" evidence="1">
    <location>
        <begin position="83"/>
        <end position="103"/>
    </location>
</feature>
<dbReference type="Gene3D" id="2.60.40.1930">
    <property type="match status" value="1"/>
</dbReference>
<evidence type="ECO:0000256" key="2">
    <source>
        <dbReference type="SAM" id="Phobius"/>
    </source>
</evidence>
<name>A0A2A2FIC1_9EURY</name>
<dbReference type="InterPro" id="IPR013783">
    <property type="entry name" value="Ig-like_fold"/>
</dbReference>
<dbReference type="InterPro" id="IPR002035">
    <property type="entry name" value="VWF_A"/>
</dbReference>
<reference evidence="4 5" key="1">
    <citation type="submission" date="2017-08" db="EMBL/GenBank/DDBJ databases">
        <title>The strain WRN001 was isolated from Binhai saline alkaline soil, Tianjin, China.</title>
        <authorList>
            <person name="Liu D."/>
            <person name="Zhang G."/>
        </authorList>
    </citation>
    <scope>NUCLEOTIDE SEQUENCE [LARGE SCALE GENOMIC DNA]</scope>
    <source>
        <strain evidence="4 5">WN019</strain>
    </source>
</reference>
<dbReference type="PROSITE" id="PS50234">
    <property type="entry name" value="VWFA"/>
    <property type="match status" value="1"/>
</dbReference>
<feature type="region of interest" description="Disordered" evidence="1">
    <location>
        <begin position="298"/>
        <end position="327"/>
    </location>
</feature>
<feature type="compositionally biased region" description="Acidic residues" evidence="1">
    <location>
        <begin position="1734"/>
        <end position="1754"/>
    </location>
</feature>
<gene>
    <name evidence="4" type="ORF">CK500_00580</name>
</gene>
<comment type="caution">
    <text evidence="4">The sequence shown here is derived from an EMBL/GenBank/DDBJ whole genome shotgun (WGS) entry which is preliminary data.</text>
</comment>
<keyword evidence="5" id="KW-1185">Reference proteome</keyword>
<keyword evidence="2" id="KW-0472">Membrane</keyword>
<dbReference type="InterPro" id="IPR017868">
    <property type="entry name" value="Filamin/ABP280_repeat-like"/>
</dbReference>
<dbReference type="InterPro" id="IPR036465">
    <property type="entry name" value="vWFA_dom_sf"/>
</dbReference>
<dbReference type="PANTHER" id="PTHR48174:SF5">
    <property type="entry name" value="VACUOLAR PROTEIN SORTING-ASSOCIATED PROTEIN 62"/>
    <property type="match status" value="1"/>
</dbReference>
<sequence>MIVSHLIQHRNLYIFKYLLARSEKYVYYECFIIIVLMTAEKPVQSILIILVGVSILTIGAVGVGTGTDTSETGVAAVETDPDTVHTEGISPQTVGPGSDATDGDIAAIGTDTDIARDLAEDQYISTDESLYVPRDYFEPIYVGESVAIGFLEDHGGDTYEWEVVNGDDDQLLHTSTAELSDAAPDSLPHDARATSFRPTEPGVYEIRAVVDGSDTYTAHIRVDREETPVAGQNAQELVQQHAPVLNFHPNERYYPTRYEAYVENSDLRTDVKRPDFTLIEGVTLTDIGVDYAPNRGSIIRDPRRATDRTTTHEENYLSPQTRGDDEHETYQQTVVADYYPETVYASVHENVFFDGEEYTAIGYWMVYIHDPKPEGEASSAVAAHTGDQEPVFVLVDDDGDPQWIAAQQHKGGELRSWERVETVEDRPVLYVAEGAHSNFLGPKGADGDEPVSEPDPPDVEYLYQDQFLCDGDRSRLRGCDGAGDAGELPDRRAAALYADPTADGFSASGDRWVPEVATNGGGDETYEITRLTGNESWSEYEGAIYRFPGRDAPLLPSPQGKIPMQQDRWETDSEADISLTRYIDSRADPEEQIEIHPDRDQIDGEIADIGETSYALNGTPNAQEITIENTGFKPQNYAITTRSDKRSGGETVQRHTAFVGTGEPDVVGVSAGVDPNERDIEVPLALSGDGTWDVVVELSVYPEDAGNHELEQRYELYSELFEVSSVDSGDLTITDVPDGTAGGTDTPRPVKVVVDMEEPDGDPFVDPIEQDRLDITVGDRTVDNRALVTRKAVGLYEIQFVPPTQPEGGEYNVTVSYDDVTDEEPDAINYAEGETTQLATSLQIDRSGSMSGIMSEARQGGVTFVEQATDEDYVSVVSYSGYSRVDQDLTRLGDGRQDVINSIEGLSASGSTNVGDAMIDGLDTLDDAPEGASKAGIHMTDGVRNSGPGEGEILNEIVPDYNEQDVCLYTIGFTSGADEQFMQDVAEASDCGDYRFAGESGEVDSIQDTLQAVFADLSGDVADADQLTSDEGVLGEDESQSADFGVDESVSQLTTNLRLENAEFDDIEASAADVQGASDEDAPGAAIRTQNVNDTGPVTLIRPDGSVVDTNDSDVEVSIVGDSVIYRIEDPAAGTWSYELRNEQPDASEFAVDITGDAQIGADVSTAGETYYVGEEIDITATLVGADGGVPGADIDAVVERPDGTNVSVSLAEGQSGVYAGTLTATAAGEYNVTVTAERETLSRIETTSWVVKEDPPISIAQRDTAKAVPGESTEFTVTVDQTGTDTEDSVTVDISDLSAVDGNDTVADERVGVEPRTVTLNEGEENVTATVDLPDGTTPGEYRGTARVFASDGGVVTAPITVTVLAPGEISVEFVETTETVETGENVEATVNVSNVGEVTEEGSVIFSIPESGQQSETVALDGGESVSQNFTVSADEPGEYTVQVISRAGDDTTTLDVLGPAEFGTSIVGTLSETDVEPGDDVTVNATVGNLGDEPDTQTVSFSVDNETVAERTVELDPDQLETFEFTYGTDRGDDGAVAAVTTEDDRSETTLTVREDRSDLGVGTGSGILVVQTSVIPDADGAIVEFRGINESQTLTADLAEELDRAPSDEHIRVRSITLDAATSIDVVKYDLFEPSAEPRTAPALDDETVIGYVPIERERPAADPALETASITFELEASGLPESADFEDVTVYHAGDQTWSQVETSHRGSGIFRVNASNPATLAVTVDPDPGAEGEEPNSEEEMSDSEDESPERPTQPESEAPDEEVFAVPGFGAVITVLSLLIASLVARRVGIRTE</sequence>
<keyword evidence="2" id="KW-1133">Transmembrane helix</keyword>
<dbReference type="PROSITE" id="PS50194">
    <property type="entry name" value="FILAMIN_REPEAT"/>
    <property type="match status" value="1"/>
</dbReference>
<feature type="transmembrane region" description="Helical" evidence="2">
    <location>
        <begin position="46"/>
        <end position="64"/>
    </location>
</feature>
<dbReference type="PANTHER" id="PTHR48174">
    <property type="entry name" value="DUF946 FAMILY PROTEIN"/>
    <property type="match status" value="1"/>
</dbReference>
<feature type="region of interest" description="Disordered" evidence="1">
    <location>
        <begin position="1723"/>
        <end position="1770"/>
    </location>
</feature>
<dbReference type="Proteomes" id="UP000218083">
    <property type="component" value="Unassembled WGS sequence"/>
</dbReference>
<evidence type="ECO:0000313" key="5">
    <source>
        <dbReference type="Proteomes" id="UP000218083"/>
    </source>
</evidence>
<dbReference type="Pfam" id="PF13519">
    <property type="entry name" value="VWA_2"/>
    <property type="match status" value="1"/>
</dbReference>
<organism evidence="4 5">
    <name type="scientific">Halorubrum salipaludis</name>
    <dbReference type="NCBI Taxonomy" id="2032630"/>
    <lineage>
        <taxon>Archaea</taxon>
        <taxon>Methanobacteriati</taxon>
        <taxon>Methanobacteriota</taxon>
        <taxon>Stenosarchaea group</taxon>
        <taxon>Halobacteria</taxon>
        <taxon>Halobacteriales</taxon>
        <taxon>Haloferacaceae</taxon>
        <taxon>Halorubrum</taxon>
    </lineage>
</organism>
<feature type="domain" description="VWFA" evidence="3">
    <location>
        <begin position="839"/>
        <end position="1013"/>
    </location>
</feature>
<feature type="transmembrane region" description="Helical" evidence="2">
    <location>
        <begin position="1771"/>
        <end position="1792"/>
    </location>
</feature>